<evidence type="ECO:0000313" key="3">
    <source>
        <dbReference type="EMBL" id="SSX21784.1"/>
    </source>
</evidence>
<keyword evidence="1" id="KW-0862">Zinc</keyword>
<dbReference type="InterPro" id="IPR001878">
    <property type="entry name" value="Znf_CCHC"/>
</dbReference>
<keyword evidence="1" id="KW-0479">Metal-binding</keyword>
<protein>
    <submittedName>
        <fullName evidence="3">CSON005344 protein</fullName>
    </submittedName>
</protein>
<name>A0A336LV17_CULSO</name>
<sequence>MEKIKSYFNTSLKIESVDLSEDSSSSEEEDMAPIGYIEPYTEGVNIEEYLERFEAYLMLQKITDDKEKLIALIGVSGGFLYNKLKSVCAPNGPQNKKYSDVKPLIVEALSSKKLVVVERAIFYSRHQHEGENASEFSLALRHLAQSCEFNEQLDHHLRDRFIMGLCNDNLRARIIEDNPETFERAIAIAQTNEISNRHNRDQVINNVGPRGAVRRPFARDNFPRNGVVRGNVQRNEAARGQSMRESARPANNRFFEQRRRPGNRGFQGVRNRRGRCYQCGSREHYRYDCPSLVGVRNLDDDHEDEQPGELNQLESYRPEELSISEERKESTSICMQAKRRISHRFTTGAPIYYYFKLKKKWLKGTIVKKISNLIYEVRLELGNKLKAHVSYLRIREHKYLSNEIREDEQSNEEKINEEEYRTKEQNNEVIIGDKQNKGHGMVLRPRKMNKC</sequence>
<dbReference type="VEuPathDB" id="VectorBase:CSON005344"/>
<accession>A0A336LV17</accession>
<feature type="domain" description="CCHC-type" evidence="2">
    <location>
        <begin position="275"/>
        <end position="291"/>
    </location>
</feature>
<dbReference type="EMBL" id="UFQT01000212">
    <property type="protein sequence ID" value="SSX21784.1"/>
    <property type="molecule type" value="Genomic_DNA"/>
</dbReference>
<dbReference type="PANTHER" id="PTHR37984:SF13">
    <property type="entry name" value="RIBONUCLEASE H"/>
    <property type="match status" value="1"/>
</dbReference>
<dbReference type="SMART" id="SM00343">
    <property type="entry name" value="ZnF_C2HC"/>
    <property type="match status" value="1"/>
</dbReference>
<dbReference type="AlphaFoldDB" id="A0A336LV17"/>
<organism evidence="3">
    <name type="scientific">Culicoides sonorensis</name>
    <name type="common">Biting midge</name>
    <dbReference type="NCBI Taxonomy" id="179676"/>
    <lineage>
        <taxon>Eukaryota</taxon>
        <taxon>Metazoa</taxon>
        <taxon>Ecdysozoa</taxon>
        <taxon>Arthropoda</taxon>
        <taxon>Hexapoda</taxon>
        <taxon>Insecta</taxon>
        <taxon>Pterygota</taxon>
        <taxon>Neoptera</taxon>
        <taxon>Endopterygota</taxon>
        <taxon>Diptera</taxon>
        <taxon>Nematocera</taxon>
        <taxon>Chironomoidea</taxon>
        <taxon>Ceratopogonidae</taxon>
        <taxon>Ceratopogoninae</taxon>
        <taxon>Culicoides</taxon>
        <taxon>Monoculicoides</taxon>
    </lineage>
</organism>
<dbReference type="InterPro" id="IPR050951">
    <property type="entry name" value="Retrovirus_Pol_polyprotein"/>
</dbReference>
<dbReference type="PANTHER" id="PTHR37984">
    <property type="entry name" value="PROTEIN CBG26694"/>
    <property type="match status" value="1"/>
</dbReference>
<dbReference type="PROSITE" id="PS50158">
    <property type="entry name" value="ZF_CCHC"/>
    <property type="match status" value="1"/>
</dbReference>
<dbReference type="GO" id="GO:0008270">
    <property type="term" value="F:zinc ion binding"/>
    <property type="evidence" value="ECO:0007669"/>
    <property type="project" value="UniProtKB-KW"/>
</dbReference>
<dbReference type="GO" id="GO:0003676">
    <property type="term" value="F:nucleic acid binding"/>
    <property type="evidence" value="ECO:0007669"/>
    <property type="project" value="InterPro"/>
</dbReference>
<reference evidence="3" key="1">
    <citation type="submission" date="2018-07" db="EMBL/GenBank/DDBJ databases">
        <authorList>
            <person name="Quirk P.G."/>
            <person name="Krulwich T.A."/>
        </authorList>
    </citation>
    <scope>NUCLEOTIDE SEQUENCE</scope>
</reference>
<evidence type="ECO:0000256" key="1">
    <source>
        <dbReference type="PROSITE-ProRule" id="PRU00047"/>
    </source>
</evidence>
<keyword evidence="1" id="KW-0863">Zinc-finger</keyword>
<evidence type="ECO:0000259" key="2">
    <source>
        <dbReference type="PROSITE" id="PS50158"/>
    </source>
</evidence>
<proteinExistence type="predicted"/>
<gene>
    <name evidence="3" type="primary">CSON005344</name>
</gene>